<name>A0ACC1N2K6_9APHY</name>
<accession>A0ACC1N2K6</accession>
<gene>
    <name evidence="1" type="ORF">NUW54_g12132</name>
</gene>
<keyword evidence="2" id="KW-1185">Reference proteome</keyword>
<dbReference type="EMBL" id="JANSHE010005034">
    <property type="protein sequence ID" value="KAJ2973081.1"/>
    <property type="molecule type" value="Genomic_DNA"/>
</dbReference>
<sequence length="421" mass="46687">MSSYYREHVSFPNVNSGPAPPYPPPVTAAPSFPSHAQNAPTSSHAFTPDASQPVQNLADAKRCTVKGCTAPLSPGYPHKMCEQCRGRHRIYASTKRAKRKMEKALLNNAQSGQPVVWMPDEDLSQQERDAPQQPAEPVAGPSRTYEAPQGSQSTEDHTQPFDFSQSWNPRALDPRLFSQTSELAGALTLPHMQPAENHASQPGYYTHNGPQLHSSQQEQQRQEARSHPPSQPPRVQPSDPPQQQRQYQSHYAHQSSPPPPPSAPEIHPILAEVLETVPNLDLTTRATSGPTVPVGGTVPPIDGQLPPRYCSIKGCKTLIPGNSFFKMCEPCRNRYRNYGTTKRKKWRKDKELAVQELQKLREEEDKRRALQGLPPLPLPPPEDEIWREYARSSTDEPEEGQAGPSSELGPDGQPIPQPSPQ</sequence>
<evidence type="ECO:0000313" key="1">
    <source>
        <dbReference type="EMBL" id="KAJ2973081.1"/>
    </source>
</evidence>
<organism evidence="1 2">
    <name type="scientific">Trametes sanguinea</name>
    <dbReference type="NCBI Taxonomy" id="158606"/>
    <lineage>
        <taxon>Eukaryota</taxon>
        <taxon>Fungi</taxon>
        <taxon>Dikarya</taxon>
        <taxon>Basidiomycota</taxon>
        <taxon>Agaricomycotina</taxon>
        <taxon>Agaricomycetes</taxon>
        <taxon>Polyporales</taxon>
        <taxon>Polyporaceae</taxon>
        <taxon>Trametes</taxon>
    </lineage>
</organism>
<reference evidence="1" key="1">
    <citation type="submission" date="2022-08" db="EMBL/GenBank/DDBJ databases">
        <title>Genome Sequence of Pycnoporus sanguineus.</title>
        <authorList>
            <person name="Buettner E."/>
        </authorList>
    </citation>
    <scope>NUCLEOTIDE SEQUENCE</scope>
    <source>
        <strain evidence="1">CG-C14</strain>
    </source>
</reference>
<evidence type="ECO:0000313" key="2">
    <source>
        <dbReference type="Proteomes" id="UP001144978"/>
    </source>
</evidence>
<protein>
    <submittedName>
        <fullName evidence="1">Uncharacterized protein</fullName>
    </submittedName>
</protein>
<comment type="caution">
    <text evidence="1">The sequence shown here is derived from an EMBL/GenBank/DDBJ whole genome shotgun (WGS) entry which is preliminary data.</text>
</comment>
<proteinExistence type="predicted"/>
<dbReference type="Proteomes" id="UP001144978">
    <property type="component" value="Unassembled WGS sequence"/>
</dbReference>